<reference evidence="2" key="2">
    <citation type="submission" date="2025-08" db="UniProtKB">
        <authorList>
            <consortium name="Ensembl"/>
        </authorList>
    </citation>
    <scope>IDENTIFICATION</scope>
    <source>
        <strain evidence="2">Hd-rR</strain>
    </source>
</reference>
<protein>
    <submittedName>
        <fullName evidence="2">Uncharacterized protein</fullName>
    </submittedName>
</protein>
<dbReference type="Ensembl" id="ENSORLT00000043309.1">
    <property type="protein sequence ID" value="ENSORLP00000037709.1"/>
    <property type="gene ID" value="ENSORLG00000023204.1"/>
</dbReference>
<proteinExistence type="predicted"/>
<accession>A0A3B3I1T2</accession>
<reference evidence="2" key="3">
    <citation type="submission" date="2025-09" db="UniProtKB">
        <authorList>
            <consortium name="Ensembl"/>
        </authorList>
    </citation>
    <scope>IDENTIFICATION</scope>
    <source>
        <strain evidence="2">Hd-rR</strain>
    </source>
</reference>
<feature type="region of interest" description="Disordered" evidence="1">
    <location>
        <begin position="1"/>
        <end position="42"/>
    </location>
</feature>
<dbReference type="Proteomes" id="UP000001038">
    <property type="component" value="Chromosome 16"/>
</dbReference>
<evidence type="ECO:0000256" key="1">
    <source>
        <dbReference type="SAM" id="MobiDB-lite"/>
    </source>
</evidence>
<evidence type="ECO:0000313" key="2">
    <source>
        <dbReference type="Ensembl" id="ENSORLP00000037709.1"/>
    </source>
</evidence>
<keyword evidence="3" id="KW-1185">Reference proteome</keyword>
<reference evidence="2 3" key="1">
    <citation type="journal article" date="2007" name="Nature">
        <title>The medaka draft genome and insights into vertebrate genome evolution.</title>
        <authorList>
            <person name="Kasahara M."/>
            <person name="Naruse K."/>
            <person name="Sasaki S."/>
            <person name="Nakatani Y."/>
            <person name="Qu W."/>
            <person name="Ahsan B."/>
            <person name="Yamada T."/>
            <person name="Nagayasu Y."/>
            <person name="Doi K."/>
            <person name="Kasai Y."/>
            <person name="Jindo T."/>
            <person name="Kobayashi D."/>
            <person name="Shimada A."/>
            <person name="Toyoda A."/>
            <person name="Kuroki Y."/>
            <person name="Fujiyama A."/>
            <person name="Sasaki T."/>
            <person name="Shimizu A."/>
            <person name="Asakawa S."/>
            <person name="Shimizu N."/>
            <person name="Hashimoto S."/>
            <person name="Yang J."/>
            <person name="Lee Y."/>
            <person name="Matsushima K."/>
            <person name="Sugano S."/>
            <person name="Sakaizumi M."/>
            <person name="Narita T."/>
            <person name="Ohishi K."/>
            <person name="Haga S."/>
            <person name="Ohta F."/>
            <person name="Nomoto H."/>
            <person name="Nogata K."/>
            <person name="Morishita T."/>
            <person name="Endo T."/>
            <person name="Shin-I T."/>
            <person name="Takeda H."/>
            <person name="Morishita S."/>
            <person name="Kohara Y."/>
        </authorList>
    </citation>
    <scope>NUCLEOTIDE SEQUENCE [LARGE SCALE GENOMIC DNA]</scope>
    <source>
        <strain evidence="2 3">Hd-rR</strain>
    </source>
</reference>
<name>A0A3B3I1T2_ORYLA</name>
<sequence>MLENIKAEKSQQPQTTSSTETTRPQVSQQPDRPELCPATHDVTESSIEKTAGMKHETGLKVLVSDLPELESSTSVRPELKCFLAATEASVKSGLTICSSTEEDLETVRTQDPKRAVQGQRGHVSGFRPVRRLTFPDSAALLSAAAFWWNPSVGSRNVTRSVCSYV</sequence>
<dbReference type="AlphaFoldDB" id="A0A3B3I1T2"/>
<feature type="compositionally biased region" description="Low complexity" evidence="1">
    <location>
        <begin position="10"/>
        <end position="22"/>
    </location>
</feature>
<evidence type="ECO:0000313" key="3">
    <source>
        <dbReference type="Proteomes" id="UP000001038"/>
    </source>
</evidence>
<dbReference type="InParanoid" id="A0A3B3I1T2"/>
<organism evidence="2 3">
    <name type="scientific">Oryzias latipes</name>
    <name type="common">Japanese rice fish</name>
    <name type="synonym">Japanese killifish</name>
    <dbReference type="NCBI Taxonomy" id="8090"/>
    <lineage>
        <taxon>Eukaryota</taxon>
        <taxon>Metazoa</taxon>
        <taxon>Chordata</taxon>
        <taxon>Craniata</taxon>
        <taxon>Vertebrata</taxon>
        <taxon>Euteleostomi</taxon>
        <taxon>Actinopterygii</taxon>
        <taxon>Neopterygii</taxon>
        <taxon>Teleostei</taxon>
        <taxon>Neoteleostei</taxon>
        <taxon>Acanthomorphata</taxon>
        <taxon>Ovalentaria</taxon>
        <taxon>Atherinomorphae</taxon>
        <taxon>Beloniformes</taxon>
        <taxon>Adrianichthyidae</taxon>
        <taxon>Oryziinae</taxon>
        <taxon>Oryzias</taxon>
    </lineage>
</organism>
<dbReference type="Bgee" id="ENSORLG00000023204">
    <property type="expression patterns" value="Expressed in mesonephros and 3 other cell types or tissues"/>
</dbReference>